<evidence type="ECO:0000259" key="4">
    <source>
        <dbReference type="PROSITE" id="PS50977"/>
    </source>
</evidence>
<dbReference type="InterPro" id="IPR009057">
    <property type="entry name" value="Homeodomain-like_sf"/>
</dbReference>
<evidence type="ECO:0000256" key="3">
    <source>
        <dbReference type="ARBA" id="ARBA00023163"/>
    </source>
</evidence>
<protein>
    <submittedName>
        <fullName evidence="6">Unannotated protein</fullName>
    </submittedName>
</protein>
<dbReference type="Pfam" id="PF00440">
    <property type="entry name" value="TetR_N"/>
    <property type="match status" value="1"/>
</dbReference>
<dbReference type="PROSITE" id="PS50977">
    <property type="entry name" value="HTH_TETR_2"/>
    <property type="match status" value="1"/>
</dbReference>
<evidence type="ECO:0000313" key="6">
    <source>
        <dbReference type="EMBL" id="CAB4652589.1"/>
    </source>
</evidence>
<dbReference type="InterPro" id="IPR001647">
    <property type="entry name" value="HTH_TetR"/>
</dbReference>
<dbReference type="Gene3D" id="1.10.357.10">
    <property type="entry name" value="Tetracycline Repressor, domain 2"/>
    <property type="match status" value="1"/>
</dbReference>
<evidence type="ECO:0000256" key="2">
    <source>
        <dbReference type="ARBA" id="ARBA00023125"/>
    </source>
</evidence>
<keyword evidence="3" id="KW-0804">Transcription</keyword>
<dbReference type="EMBL" id="CAEZWR010000001">
    <property type="protein sequence ID" value="CAB4652589.1"/>
    <property type="molecule type" value="Genomic_DNA"/>
</dbReference>
<reference evidence="6" key="1">
    <citation type="submission" date="2020-05" db="EMBL/GenBank/DDBJ databases">
        <authorList>
            <person name="Chiriac C."/>
            <person name="Salcher M."/>
            <person name="Ghai R."/>
            <person name="Kavagutti S V."/>
        </authorList>
    </citation>
    <scope>NUCLEOTIDE SEQUENCE</scope>
</reference>
<dbReference type="EMBL" id="CAEZVB010000013">
    <property type="protein sequence ID" value="CAB4617240.1"/>
    <property type="molecule type" value="Genomic_DNA"/>
</dbReference>
<keyword evidence="1" id="KW-0805">Transcription regulation</keyword>
<dbReference type="InterPro" id="IPR050109">
    <property type="entry name" value="HTH-type_TetR-like_transc_reg"/>
</dbReference>
<evidence type="ECO:0000256" key="1">
    <source>
        <dbReference type="ARBA" id="ARBA00023015"/>
    </source>
</evidence>
<dbReference type="GO" id="GO:0000976">
    <property type="term" value="F:transcription cis-regulatory region binding"/>
    <property type="evidence" value="ECO:0007669"/>
    <property type="project" value="TreeGrafter"/>
</dbReference>
<feature type="domain" description="HTH tetR-type" evidence="4">
    <location>
        <begin position="13"/>
        <end position="73"/>
    </location>
</feature>
<dbReference type="PANTHER" id="PTHR30055:SF234">
    <property type="entry name" value="HTH-TYPE TRANSCRIPTIONAL REGULATOR BETI"/>
    <property type="match status" value="1"/>
</dbReference>
<dbReference type="AlphaFoldDB" id="A0A6J6KX80"/>
<dbReference type="PANTHER" id="PTHR30055">
    <property type="entry name" value="HTH-TYPE TRANSCRIPTIONAL REGULATOR RUTR"/>
    <property type="match status" value="1"/>
</dbReference>
<gene>
    <name evidence="5" type="ORF">UFOPK1908_00471</name>
    <name evidence="6" type="ORF">UFOPK2282_00021</name>
</gene>
<keyword evidence="2" id="KW-0238">DNA-binding</keyword>
<accession>A0A6J6KX80</accession>
<dbReference type="GO" id="GO:0003700">
    <property type="term" value="F:DNA-binding transcription factor activity"/>
    <property type="evidence" value="ECO:0007669"/>
    <property type="project" value="TreeGrafter"/>
</dbReference>
<proteinExistence type="predicted"/>
<dbReference type="SUPFAM" id="SSF46689">
    <property type="entry name" value="Homeodomain-like"/>
    <property type="match status" value="1"/>
</dbReference>
<evidence type="ECO:0000313" key="5">
    <source>
        <dbReference type="EMBL" id="CAB4617240.1"/>
    </source>
</evidence>
<name>A0A6J6KX80_9ZZZZ</name>
<dbReference type="InterPro" id="IPR036271">
    <property type="entry name" value="Tet_transcr_reg_TetR-rel_C_sf"/>
</dbReference>
<dbReference type="SUPFAM" id="SSF48498">
    <property type="entry name" value="Tetracyclin repressor-like, C-terminal domain"/>
    <property type="match status" value="1"/>
</dbReference>
<organism evidence="6">
    <name type="scientific">freshwater metagenome</name>
    <dbReference type="NCBI Taxonomy" id="449393"/>
    <lineage>
        <taxon>unclassified sequences</taxon>
        <taxon>metagenomes</taxon>
        <taxon>ecological metagenomes</taxon>
    </lineage>
</organism>
<sequence>MTATVNALNQTVQQRLDAGLMEHLQTLEGTDINDVTVEAVANAAGVSRATAYRYLGSREELLRRAALALVSSHADQCRDAVARATTVAQQVEETFAFTIRQTIQDRHLQMLMKSPRTAGLIEAVQELMASILLPTLQEGQRAGQVRDDLSADELIIWLLEQLHLLTRKRLTEDQSRQWVQTFVIPVLDPPGNADGRLRSQVRALLDDVQGRLQEVNVSIVAGRYTFRA</sequence>